<organism evidence="2 3">
    <name type="scientific">Acinetobacter marinus</name>
    <dbReference type="NCBI Taxonomy" id="281375"/>
    <lineage>
        <taxon>Bacteria</taxon>
        <taxon>Pseudomonadati</taxon>
        <taxon>Pseudomonadota</taxon>
        <taxon>Gammaproteobacteria</taxon>
        <taxon>Moraxellales</taxon>
        <taxon>Moraxellaceae</taxon>
        <taxon>Acinetobacter</taxon>
    </lineage>
</organism>
<dbReference type="PANTHER" id="PTHR43194">
    <property type="entry name" value="HYDROLASE ALPHA/BETA FOLD FAMILY"/>
    <property type="match status" value="1"/>
</dbReference>
<dbReference type="RefSeq" id="WP_092614760.1">
    <property type="nucleotide sequence ID" value="NZ_FMYK01000001.1"/>
</dbReference>
<evidence type="ECO:0000313" key="2">
    <source>
        <dbReference type="EMBL" id="SDB83690.1"/>
    </source>
</evidence>
<dbReference type="EMBL" id="FMYK01000001">
    <property type="protein sequence ID" value="SDB83690.1"/>
    <property type="molecule type" value="Genomic_DNA"/>
</dbReference>
<accession>A0A1G6GNW0</accession>
<dbReference type="OrthoDB" id="9780744at2"/>
<name>A0A1G6GNW0_9GAMM</name>
<evidence type="ECO:0000259" key="1">
    <source>
        <dbReference type="Pfam" id="PF12697"/>
    </source>
</evidence>
<gene>
    <name evidence="2" type="ORF">SAMN05421749_101223</name>
</gene>
<evidence type="ECO:0000313" key="3">
    <source>
        <dbReference type="Proteomes" id="UP000242317"/>
    </source>
</evidence>
<dbReference type="InterPro" id="IPR050228">
    <property type="entry name" value="Carboxylesterase_BioH"/>
</dbReference>
<dbReference type="PANTHER" id="PTHR43194:SF2">
    <property type="entry name" value="PEROXISOMAL MEMBRANE PROTEIN LPX1"/>
    <property type="match status" value="1"/>
</dbReference>
<dbReference type="Gene3D" id="3.40.50.1820">
    <property type="entry name" value="alpha/beta hydrolase"/>
    <property type="match status" value="1"/>
</dbReference>
<dbReference type="Proteomes" id="UP000242317">
    <property type="component" value="Unassembled WGS sequence"/>
</dbReference>
<protein>
    <submittedName>
        <fullName evidence="2">Pimeloyl-ACP methyl ester carboxylesterase</fullName>
    </submittedName>
</protein>
<feature type="domain" description="AB hydrolase-1" evidence="1">
    <location>
        <begin position="23"/>
        <end position="314"/>
    </location>
</feature>
<sequence length="324" mass="37508">MPYYTMPDQQRLFVREIGRGRPVLILSGLGMSSWQWLPFIASSLAHRKFYIPDFRGFGRSKDCQIPTDADFACDAIASHWRDVACLVEHISAVENLAHGIDLIAYSMGATTAMHGMKYGNFSHKIKRYIHIDQSPCIRNQSDWQFGLYGDQQAVFLDILDRLLHLLTPYRQLHQPLKQLPLHIKQLFLPLFDEFVTLQKVGLPQHKSQKSYSQRFTFFEQIAPSNIAKTMQLKLLPFHSVDYLFWYLNSYRQHQHDYRAVLFSLTTPAHFLIGQQSVLYPAEGQIDIARQLSDAKLHIFEGAGHALVAQQPIRFSRLMYQLLLD</sequence>
<reference evidence="3" key="1">
    <citation type="submission" date="2016-09" db="EMBL/GenBank/DDBJ databases">
        <authorList>
            <person name="Varghese N."/>
            <person name="Submissions S."/>
        </authorList>
    </citation>
    <scope>NUCLEOTIDE SEQUENCE [LARGE SCALE GENOMIC DNA]</scope>
    <source>
        <strain evidence="3">ANC 3699</strain>
    </source>
</reference>
<proteinExistence type="predicted"/>
<dbReference type="SUPFAM" id="SSF53474">
    <property type="entry name" value="alpha/beta-Hydrolases"/>
    <property type="match status" value="1"/>
</dbReference>
<dbReference type="InterPro" id="IPR029058">
    <property type="entry name" value="AB_hydrolase_fold"/>
</dbReference>
<dbReference type="AlphaFoldDB" id="A0A1G6GNW0"/>
<keyword evidence="3" id="KW-1185">Reference proteome</keyword>
<dbReference type="Pfam" id="PF12697">
    <property type="entry name" value="Abhydrolase_6"/>
    <property type="match status" value="1"/>
</dbReference>
<dbReference type="InterPro" id="IPR000073">
    <property type="entry name" value="AB_hydrolase_1"/>
</dbReference>